<dbReference type="GO" id="GO:0000139">
    <property type="term" value="C:Golgi membrane"/>
    <property type="evidence" value="ECO:0007669"/>
    <property type="project" value="UniProtKB-SubCell"/>
</dbReference>
<keyword evidence="7" id="KW-0333">Golgi apparatus</keyword>
<evidence type="ECO:0000256" key="1">
    <source>
        <dbReference type="ARBA" id="ARBA00004409"/>
    </source>
</evidence>
<keyword evidence="4" id="KW-0813">Transport</keyword>
<dbReference type="GO" id="GO:0006891">
    <property type="term" value="P:intra-Golgi vesicle-mediated transport"/>
    <property type="evidence" value="ECO:0007669"/>
    <property type="project" value="InterPro"/>
</dbReference>
<evidence type="ECO:0000256" key="12">
    <source>
        <dbReference type="SAM" id="Phobius"/>
    </source>
</evidence>
<feature type="compositionally biased region" description="Acidic residues" evidence="11">
    <location>
        <begin position="384"/>
        <end position="399"/>
    </location>
</feature>
<feature type="coiled-coil region" evidence="10">
    <location>
        <begin position="538"/>
        <end position="579"/>
    </location>
</feature>
<dbReference type="EMBL" id="JAEUBF010000076">
    <property type="protein sequence ID" value="KAH3680644.1"/>
    <property type="molecule type" value="Genomic_DNA"/>
</dbReference>
<feature type="coiled-coil region" evidence="10">
    <location>
        <begin position="78"/>
        <end position="105"/>
    </location>
</feature>
<dbReference type="InterPro" id="IPR057476">
    <property type="entry name" value="Cux_N"/>
</dbReference>
<feature type="region of interest" description="Disordered" evidence="11">
    <location>
        <begin position="381"/>
        <end position="403"/>
    </location>
</feature>
<evidence type="ECO:0000256" key="7">
    <source>
        <dbReference type="ARBA" id="ARBA00023034"/>
    </source>
</evidence>
<evidence type="ECO:0000256" key="4">
    <source>
        <dbReference type="ARBA" id="ARBA00022448"/>
    </source>
</evidence>
<evidence type="ECO:0000256" key="11">
    <source>
        <dbReference type="SAM" id="MobiDB-lite"/>
    </source>
</evidence>
<evidence type="ECO:0000259" key="14">
    <source>
        <dbReference type="Pfam" id="PF25398"/>
    </source>
</evidence>
<keyword evidence="6 12" id="KW-1133">Transmembrane helix</keyword>
<evidence type="ECO:0000313" key="15">
    <source>
        <dbReference type="EMBL" id="KAH3680644.1"/>
    </source>
</evidence>
<evidence type="ECO:0000256" key="9">
    <source>
        <dbReference type="ARBA" id="ARBA00023136"/>
    </source>
</evidence>
<comment type="caution">
    <text evidence="15">The sequence shown here is derived from an EMBL/GenBank/DDBJ whole genome shotgun (WGS) entry which is preliminary data.</text>
</comment>
<feature type="domain" description="Cux N-terminal" evidence="14">
    <location>
        <begin position="19"/>
        <end position="129"/>
    </location>
</feature>
<sequence length="699" mass="81527">MSDINELNQSQDLSISKPKSRFEKALQSWTEVNLPQLQQQLDLKALEIEDFQNKTLESRKNLATNTKDFKKLNDELKLNQFKTLLKQYQNEIDTLTNRSKLSESSFFEIYKSIAELPDPKPLLEASLDSVIISQEVESLQQNNNSLKLELLKFKDYDSLKAKLLRLEQKSVETLENRLKLKEEELFAIFEEKENNWNDEKFQYLNKIEDLELKYKDLLTQSKIDKIKLQNHRLTLDEDEIEEEEEILIDEKSVENITQIDQLNQDLKSQKSITDRLQKRNEELIKELSISKNLNKSNEIKFVKELKLNELESENSLLVSKFDQLKLNTDLIVKNNQSTINSLQNDVKDYQLEIDQLNKKLVKYKDYEDIKQELNTLRQISFGFDNDDDDQDEEEAEAEEESIKIQENLNSNDDTNSKLDEILITRNKKLTDEIVQYRIKNEELNNNLIKSSQDLKKSNEEISKLQKLNNKLESDLLQYANNNNNKFSDSTSMLSGISKFTKITTNTRNSPNGSIIGLSDFNNNNNVDDSVLPIITSQRDRFRSRNLELETQLQSQNNQINDLQNQIKRLNQDNQQLFGKIRYLQSIPSKNYQNNNIKINDLEKNYESNYEDSLNPLTKFKLREQERISSKLSPLERIFLSFAKAILANKTSRLLFLGYCCGLHCIVMLMTWYVMSLQGSLTPDVGMMNKQGGGVIGNHN</sequence>
<evidence type="ECO:0000259" key="13">
    <source>
        <dbReference type="Pfam" id="PF08172"/>
    </source>
</evidence>
<evidence type="ECO:0000256" key="8">
    <source>
        <dbReference type="ARBA" id="ARBA00023054"/>
    </source>
</evidence>
<feature type="coiled-coil region" evidence="10">
    <location>
        <begin position="426"/>
        <end position="484"/>
    </location>
</feature>
<evidence type="ECO:0000313" key="16">
    <source>
        <dbReference type="Proteomes" id="UP000769528"/>
    </source>
</evidence>
<evidence type="ECO:0000256" key="10">
    <source>
        <dbReference type="SAM" id="Coils"/>
    </source>
</evidence>
<evidence type="ECO:0000256" key="3">
    <source>
        <dbReference type="ARBA" id="ARBA00018691"/>
    </source>
</evidence>
<dbReference type="PANTHER" id="PTHR14043">
    <property type="entry name" value="CCAAT DISPLACEMENT PROTEIN-RELATED"/>
    <property type="match status" value="1"/>
</dbReference>
<dbReference type="InterPro" id="IPR012955">
    <property type="entry name" value="CASP_C"/>
</dbReference>
<dbReference type="PANTHER" id="PTHR14043:SF2">
    <property type="entry name" value="HOMEOBOX PROTEIN CUT"/>
    <property type="match status" value="1"/>
</dbReference>
<dbReference type="OrthoDB" id="10257567at2759"/>
<evidence type="ECO:0000256" key="2">
    <source>
        <dbReference type="ARBA" id="ARBA00006415"/>
    </source>
</evidence>
<proteinExistence type="inferred from homology"/>
<accession>A0A9P8TJ25</accession>
<dbReference type="Pfam" id="PF25398">
    <property type="entry name" value="CUX1_N"/>
    <property type="match status" value="1"/>
</dbReference>
<keyword evidence="8 10" id="KW-0175">Coiled coil</keyword>
<keyword evidence="5 12" id="KW-0812">Transmembrane</keyword>
<comment type="subcellular location">
    <subcellularLocation>
        <location evidence="1">Golgi apparatus membrane</location>
        <topology evidence="1">Single-pass type IV membrane protein</topology>
    </subcellularLocation>
</comment>
<protein>
    <recommendedName>
        <fullName evidence="3">Protein CASP</fullName>
    </recommendedName>
</protein>
<evidence type="ECO:0000256" key="5">
    <source>
        <dbReference type="ARBA" id="ARBA00022692"/>
    </source>
</evidence>
<feature type="domain" description="CASP C-terminal" evidence="13">
    <location>
        <begin position="451"/>
        <end position="676"/>
    </location>
</feature>
<dbReference type="AlphaFoldDB" id="A0A9P8TJ25"/>
<reference evidence="15" key="1">
    <citation type="journal article" date="2021" name="Open Biol.">
        <title>Shared evolutionary footprints suggest mitochondrial oxidative damage underlies multiple complex I losses in fungi.</title>
        <authorList>
            <person name="Schikora-Tamarit M.A."/>
            <person name="Marcet-Houben M."/>
            <person name="Nosek J."/>
            <person name="Gabaldon T."/>
        </authorList>
    </citation>
    <scope>NUCLEOTIDE SEQUENCE</scope>
    <source>
        <strain evidence="15">CBS6341</strain>
    </source>
</reference>
<reference evidence="15" key="2">
    <citation type="submission" date="2021-01" db="EMBL/GenBank/DDBJ databases">
        <authorList>
            <person name="Schikora-Tamarit M.A."/>
        </authorList>
    </citation>
    <scope>NUCLEOTIDE SEQUENCE</scope>
    <source>
        <strain evidence="15">CBS6341</strain>
    </source>
</reference>
<organism evidence="15 16">
    <name type="scientific">Wickerhamomyces mucosus</name>
    <dbReference type="NCBI Taxonomy" id="1378264"/>
    <lineage>
        <taxon>Eukaryota</taxon>
        <taxon>Fungi</taxon>
        <taxon>Dikarya</taxon>
        <taxon>Ascomycota</taxon>
        <taxon>Saccharomycotina</taxon>
        <taxon>Saccharomycetes</taxon>
        <taxon>Phaffomycetales</taxon>
        <taxon>Wickerhamomycetaceae</taxon>
        <taxon>Wickerhamomyces</taxon>
    </lineage>
</organism>
<keyword evidence="16" id="KW-1185">Reference proteome</keyword>
<keyword evidence="9 12" id="KW-0472">Membrane</keyword>
<name>A0A9P8TJ25_9ASCO</name>
<feature type="transmembrane region" description="Helical" evidence="12">
    <location>
        <begin position="653"/>
        <end position="674"/>
    </location>
</feature>
<gene>
    <name evidence="15" type="ORF">WICMUC_000201</name>
</gene>
<evidence type="ECO:0000256" key="6">
    <source>
        <dbReference type="ARBA" id="ARBA00022989"/>
    </source>
</evidence>
<comment type="similarity">
    <text evidence="2">Belongs to the CASP family.</text>
</comment>
<dbReference type="Proteomes" id="UP000769528">
    <property type="component" value="Unassembled WGS sequence"/>
</dbReference>
<feature type="coiled-coil region" evidence="10">
    <location>
        <begin position="156"/>
        <end position="366"/>
    </location>
</feature>
<dbReference type="Pfam" id="PF08172">
    <property type="entry name" value="CASP_C"/>
    <property type="match status" value="1"/>
</dbReference>